<sequence length="141" mass="15917">MKNSKAGIEFKKGEIHFLNSKGEPEITIDKNGFSHKDKNAINQEGVKTDKISALTSNSSNEVSEYRTKNLIKKALLIATTAIVTKKVLDRKRPKLIHQLNINGKDLEIKQLKINKAIRELEKSKNTIDELIDEGVPFETTF</sequence>
<name>A0A380G3T4_9STAP</name>
<keyword evidence="5" id="KW-1185">Reference proteome</keyword>
<evidence type="ECO:0000313" key="4">
    <source>
        <dbReference type="Proteomes" id="UP000254047"/>
    </source>
</evidence>
<reference evidence="2 4" key="1">
    <citation type="submission" date="2018-06" db="EMBL/GenBank/DDBJ databases">
        <authorList>
            <consortium name="Pathogen Informatics"/>
            <person name="Doyle S."/>
        </authorList>
    </citation>
    <scope>NUCLEOTIDE SEQUENCE [LARGE SCALE GENOMIC DNA]</scope>
    <source>
        <strain evidence="2 4">NCTC13830</strain>
    </source>
</reference>
<feature type="coiled-coil region" evidence="1">
    <location>
        <begin position="106"/>
        <end position="133"/>
    </location>
</feature>
<dbReference type="AlphaFoldDB" id="A0A380G3T4"/>
<dbReference type="EMBL" id="SRLS01000053">
    <property type="protein sequence ID" value="TGE14238.1"/>
    <property type="molecule type" value="Genomic_DNA"/>
</dbReference>
<dbReference type="OrthoDB" id="2412822at2"/>
<dbReference type="Proteomes" id="UP000297598">
    <property type="component" value="Unassembled WGS sequence"/>
</dbReference>
<proteinExistence type="predicted"/>
<protein>
    <submittedName>
        <fullName evidence="2">Uncharacterized protein</fullName>
    </submittedName>
</protein>
<dbReference type="EMBL" id="UHDO01000001">
    <property type="protein sequence ID" value="SUM44641.1"/>
    <property type="molecule type" value="Genomic_DNA"/>
</dbReference>
<evidence type="ECO:0000313" key="3">
    <source>
        <dbReference type="EMBL" id="TGE14238.1"/>
    </source>
</evidence>
<keyword evidence="1" id="KW-0175">Coiled coil</keyword>
<dbReference type="RefSeq" id="WP_103297516.1">
    <property type="nucleotide sequence ID" value="NZ_PPQT01000025.1"/>
</dbReference>
<dbReference type="Proteomes" id="UP000254047">
    <property type="component" value="Unassembled WGS sequence"/>
</dbReference>
<evidence type="ECO:0000256" key="1">
    <source>
        <dbReference type="SAM" id="Coils"/>
    </source>
</evidence>
<evidence type="ECO:0000313" key="2">
    <source>
        <dbReference type="EMBL" id="SUM44641.1"/>
    </source>
</evidence>
<organism evidence="2 4">
    <name type="scientific">Staphylococcus petrasii</name>
    <dbReference type="NCBI Taxonomy" id="1276936"/>
    <lineage>
        <taxon>Bacteria</taxon>
        <taxon>Bacillati</taxon>
        <taxon>Bacillota</taxon>
        <taxon>Bacilli</taxon>
        <taxon>Bacillales</taxon>
        <taxon>Staphylococcaceae</taxon>
        <taxon>Staphylococcus</taxon>
    </lineage>
</organism>
<gene>
    <name evidence="3" type="ORF">BJR09_12945</name>
    <name evidence="2" type="ORF">NCTC13830_02049</name>
</gene>
<accession>A0A380G3T4</accession>
<reference evidence="3 5" key="2">
    <citation type="submission" date="2019-04" db="EMBL/GenBank/DDBJ databases">
        <title>Genomic characterization of Staphylococcus petrasii strains.</title>
        <authorList>
            <person name="Vrbovska V."/>
            <person name="Kovarovic V."/>
            <person name="Maslanova I."/>
            <person name="Indrakova A."/>
            <person name="Petras P."/>
            <person name="Sedo O."/>
            <person name="Svec P."/>
            <person name="Fisarova L."/>
            <person name="Sedlacek I."/>
            <person name="Doskar J."/>
            <person name="Pantucek R."/>
        </authorList>
    </citation>
    <scope>NUCLEOTIDE SEQUENCE [LARGE SCALE GENOMIC DNA]</scope>
    <source>
        <strain evidence="3 5">P5404</strain>
    </source>
</reference>
<evidence type="ECO:0000313" key="5">
    <source>
        <dbReference type="Proteomes" id="UP000297598"/>
    </source>
</evidence>